<dbReference type="OrthoDB" id="1727102at2759"/>
<gene>
    <name evidence="4" type="primary">LOC105174958</name>
</gene>
<dbReference type="InParanoid" id="A0A6I9UCB1"/>
<dbReference type="RefSeq" id="XP_011095531.1">
    <property type="nucleotide sequence ID" value="XM_011097229.2"/>
</dbReference>
<keyword evidence="3" id="KW-1185">Reference proteome</keyword>
<name>A0A6I9UCB1_SESIN</name>
<dbReference type="PANTHER" id="PTHR34947">
    <property type="entry name" value="TRANSMEMBRANE PROTEIN"/>
    <property type="match status" value="1"/>
</dbReference>
<organism evidence="3 4">
    <name type="scientific">Sesamum indicum</name>
    <name type="common">Oriental sesame</name>
    <name type="synonym">Sesamum orientale</name>
    <dbReference type="NCBI Taxonomy" id="4182"/>
    <lineage>
        <taxon>Eukaryota</taxon>
        <taxon>Viridiplantae</taxon>
        <taxon>Streptophyta</taxon>
        <taxon>Embryophyta</taxon>
        <taxon>Tracheophyta</taxon>
        <taxon>Spermatophyta</taxon>
        <taxon>Magnoliopsida</taxon>
        <taxon>eudicotyledons</taxon>
        <taxon>Gunneridae</taxon>
        <taxon>Pentapetalae</taxon>
        <taxon>asterids</taxon>
        <taxon>lamiids</taxon>
        <taxon>Lamiales</taxon>
        <taxon>Pedaliaceae</taxon>
        <taxon>Sesamum</taxon>
    </lineage>
</organism>
<protein>
    <submittedName>
        <fullName evidence="4">Uncharacterized protein LOC105174958</fullName>
    </submittedName>
</protein>
<evidence type="ECO:0000256" key="1">
    <source>
        <dbReference type="SAM" id="MobiDB-lite"/>
    </source>
</evidence>
<dbReference type="GeneID" id="105174958"/>
<dbReference type="AlphaFoldDB" id="A0A6I9UCB1"/>
<feature type="compositionally biased region" description="Acidic residues" evidence="1">
    <location>
        <begin position="154"/>
        <end position="173"/>
    </location>
</feature>
<keyword evidence="2" id="KW-1133">Transmembrane helix</keyword>
<proteinExistence type="predicted"/>
<dbReference type="KEGG" id="sind:105174958"/>
<evidence type="ECO:0000256" key="2">
    <source>
        <dbReference type="SAM" id="Phobius"/>
    </source>
</evidence>
<evidence type="ECO:0000313" key="3">
    <source>
        <dbReference type="Proteomes" id="UP000504604"/>
    </source>
</evidence>
<feature type="transmembrane region" description="Helical" evidence="2">
    <location>
        <begin position="21"/>
        <end position="40"/>
    </location>
</feature>
<dbReference type="PANTHER" id="PTHR34947:SF2">
    <property type="entry name" value="TRANSMEMBRANE PROTEIN"/>
    <property type="match status" value="1"/>
</dbReference>
<feature type="region of interest" description="Disordered" evidence="1">
    <location>
        <begin position="104"/>
        <end position="125"/>
    </location>
</feature>
<dbReference type="Proteomes" id="UP000504604">
    <property type="component" value="Linkage group LG12"/>
</dbReference>
<keyword evidence="2" id="KW-0812">Transmembrane</keyword>
<sequence length="205" mass="23689">MEEKRVESSKEFMMPSQVKNIIPHLLLSLSLFSFVFSYSSSLLSLHSPNKFPYFSTNNSFLNKNCLFLICNGLLVFLAKTSGTLVPPPPKQVLEKLYVLEEISAHPKQEEEEETKEKSGQGAKDQVSIFIEEEEGGGDLEDERGSCWLFDDEQLYGEEAEEEEEEEEKEEMSTEEMNKKFEDFIRRMKEEIMINEATHNNLLILN</sequence>
<feature type="compositionally biased region" description="Basic and acidic residues" evidence="1">
    <location>
        <begin position="104"/>
        <end position="118"/>
    </location>
</feature>
<accession>A0A6I9UCB1</accession>
<feature type="region of interest" description="Disordered" evidence="1">
    <location>
        <begin position="154"/>
        <end position="177"/>
    </location>
</feature>
<reference evidence="4" key="1">
    <citation type="submission" date="2025-08" db="UniProtKB">
        <authorList>
            <consortium name="RefSeq"/>
        </authorList>
    </citation>
    <scope>IDENTIFICATION</scope>
</reference>
<evidence type="ECO:0000313" key="4">
    <source>
        <dbReference type="RefSeq" id="XP_011095531.1"/>
    </source>
</evidence>
<keyword evidence="2" id="KW-0472">Membrane</keyword>